<feature type="compositionally biased region" description="Basic and acidic residues" evidence="1">
    <location>
        <begin position="250"/>
        <end position="268"/>
    </location>
</feature>
<proteinExistence type="predicted"/>
<evidence type="ECO:0000313" key="3">
    <source>
        <dbReference type="EMBL" id="KAF6134779.1"/>
    </source>
</evidence>
<reference evidence="3 4" key="1">
    <citation type="journal article" date="2020" name="IScience">
        <title>Genome Sequencing of the Endangered Kingdonia uniflora (Circaeasteraceae, Ranunculales) Reveals Potential Mechanisms of Evolutionary Specialization.</title>
        <authorList>
            <person name="Sun Y."/>
            <person name="Deng T."/>
            <person name="Zhang A."/>
            <person name="Moore M.J."/>
            <person name="Landis J.B."/>
            <person name="Lin N."/>
            <person name="Zhang H."/>
            <person name="Zhang X."/>
            <person name="Huang J."/>
            <person name="Zhang X."/>
            <person name="Sun H."/>
            <person name="Wang H."/>
        </authorList>
    </citation>
    <scope>NUCLEOTIDE SEQUENCE [LARGE SCALE GENOMIC DNA]</scope>
    <source>
        <strain evidence="3">TB1705</strain>
        <tissue evidence="3">Leaf</tissue>
    </source>
</reference>
<evidence type="ECO:0000313" key="4">
    <source>
        <dbReference type="Proteomes" id="UP000541444"/>
    </source>
</evidence>
<name>A0A7J7KWM7_9MAGN</name>
<keyword evidence="2" id="KW-0812">Transmembrane</keyword>
<gene>
    <name evidence="3" type="ORF">GIB67_002180</name>
</gene>
<accession>A0A7J7KWM7</accession>
<feature type="transmembrane region" description="Helical" evidence="2">
    <location>
        <begin position="132"/>
        <end position="155"/>
    </location>
</feature>
<keyword evidence="2" id="KW-1133">Transmembrane helix</keyword>
<dbReference type="EMBL" id="JACGCM010002827">
    <property type="protein sequence ID" value="KAF6134779.1"/>
    <property type="molecule type" value="Genomic_DNA"/>
</dbReference>
<dbReference type="AlphaFoldDB" id="A0A7J7KWM7"/>
<evidence type="ECO:0000256" key="1">
    <source>
        <dbReference type="SAM" id="MobiDB-lite"/>
    </source>
</evidence>
<sequence>MEEMMVLVTLVDGTLLYSTLGTNDGLGLHKMFTALPEEEKGVLRATCFAPLLLIDLIARMSTMKFQRIEESIHFFPKLQEWRMTSFKRRQIVSFIKIFANPDLLVIAMKPSKTDMQQDLVQEAMRNQIKAPVIGVVPVISVAPIIGVVPIIGVAPTIEPPVVGVLAIGSSFFATEIGAVVVRVLAKRVPRKRRVAFLKLKNIQSTAKNLLQQVAPGEGLEVANNLMVDDGVEVGGEVNFNAISSEYGGDLLERNGDEKVDDVEKGGEEKESEEEQPQSKESKEEVEQNKEEVVEGKDDNDGNSQNKPDPEQVIKEMVVDQTNLVLMELEVNVTLKKRHALTEEEINERAFKMACQMNQLHAHLDQLLLGVLLESFIHRPISQDEKN</sequence>
<keyword evidence="4" id="KW-1185">Reference proteome</keyword>
<feature type="compositionally biased region" description="Basic and acidic residues" evidence="1">
    <location>
        <begin position="276"/>
        <end position="299"/>
    </location>
</feature>
<organism evidence="3 4">
    <name type="scientific">Kingdonia uniflora</name>
    <dbReference type="NCBI Taxonomy" id="39325"/>
    <lineage>
        <taxon>Eukaryota</taxon>
        <taxon>Viridiplantae</taxon>
        <taxon>Streptophyta</taxon>
        <taxon>Embryophyta</taxon>
        <taxon>Tracheophyta</taxon>
        <taxon>Spermatophyta</taxon>
        <taxon>Magnoliopsida</taxon>
        <taxon>Ranunculales</taxon>
        <taxon>Circaeasteraceae</taxon>
        <taxon>Kingdonia</taxon>
    </lineage>
</organism>
<dbReference type="Proteomes" id="UP000541444">
    <property type="component" value="Unassembled WGS sequence"/>
</dbReference>
<feature type="transmembrane region" description="Helical" evidence="2">
    <location>
        <begin position="161"/>
        <end position="185"/>
    </location>
</feature>
<comment type="caution">
    <text evidence="3">The sequence shown here is derived from an EMBL/GenBank/DDBJ whole genome shotgun (WGS) entry which is preliminary data.</text>
</comment>
<evidence type="ECO:0000256" key="2">
    <source>
        <dbReference type="SAM" id="Phobius"/>
    </source>
</evidence>
<protein>
    <submittedName>
        <fullName evidence="3">Uncharacterized protein</fullName>
    </submittedName>
</protein>
<feature type="region of interest" description="Disordered" evidence="1">
    <location>
        <begin position="248"/>
        <end position="311"/>
    </location>
</feature>
<keyword evidence="2" id="KW-0472">Membrane</keyword>